<evidence type="ECO:0000256" key="5">
    <source>
        <dbReference type="ARBA" id="ARBA00022989"/>
    </source>
</evidence>
<dbReference type="KEGG" id="aram:KAR29_07015"/>
<dbReference type="GO" id="GO:0009103">
    <property type="term" value="P:lipopolysaccharide biosynthetic process"/>
    <property type="evidence" value="ECO:0007669"/>
    <property type="project" value="TreeGrafter"/>
</dbReference>
<evidence type="ECO:0000256" key="1">
    <source>
        <dbReference type="ARBA" id="ARBA00004651"/>
    </source>
</evidence>
<name>A0A9Q7AQM2_9BACT</name>
<keyword evidence="2" id="KW-1003">Cell membrane</keyword>
<feature type="transmembrane region" description="Helical" evidence="8">
    <location>
        <begin position="69"/>
        <end position="97"/>
    </location>
</feature>
<evidence type="ECO:0000256" key="6">
    <source>
        <dbReference type="ARBA" id="ARBA00023136"/>
    </source>
</evidence>
<dbReference type="GO" id="GO:0044038">
    <property type="term" value="P:cell wall macromolecule biosynthetic process"/>
    <property type="evidence" value="ECO:0007669"/>
    <property type="project" value="TreeGrafter"/>
</dbReference>
<dbReference type="EMBL" id="CP072943">
    <property type="protein sequence ID" value="QTX33592.1"/>
    <property type="molecule type" value="Genomic_DNA"/>
</dbReference>
<dbReference type="Pfam" id="PF00953">
    <property type="entry name" value="Glycos_transf_4"/>
    <property type="match status" value="1"/>
</dbReference>
<proteinExistence type="predicted"/>
<dbReference type="Proteomes" id="UP000671879">
    <property type="component" value="Chromosome"/>
</dbReference>
<feature type="transmembrane region" description="Helical" evidence="8">
    <location>
        <begin position="40"/>
        <end position="57"/>
    </location>
</feature>
<accession>A0A9Q7AQM2</accession>
<keyword evidence="7" id="KW-0479">Metal-binding</keyword>
<dbReference type="GO" id="GO:0071555">
    <property type="term" value="P:cell wall organization"/>
    <property type="evidence" value="ECO:0007669"/>
    <property type="project" value="TreeGrafter"/>
</dbReference>
<dbReference type="RefSeq" id="WP_274374876.1">
    <property type="nucleotide sequence ID" value="NZ_CP072943.1"/>
</dbReference>
<feature type="transmembrane region" description="Helical" evidence="8">
    <location>
        <begin position="14"/>
        <end position="33"/>
    </location>
</feature>
<reference evidence="10" key="1">
    <citation type="submission" date="2021-04" db="EMBL/GenBank/DDBJ databases">
        <title>A novel Synergistetes isolate from a pyrite-forming mixed culture.</title>
        <authorList>
            <person name="Bunk B."/>
            <person name="Sproer C."/>
            <person name="Spring S."/>
            <person name="Pester M."/>
        </authorList>
    </citation>
    <scope>NUCLEOTIDE SEQUENCE [LARGE SCALE GENOMIC DNA]</scope>
    <source>
        <strain evidence="10">J.5.4.2-T.3.5.2</strain>
    </source>
</reference>
<dbReference type="CDD" id="cd06853">
    <property type="entry name" value="GT_WecA_like"/>
    <property type="match status" value="1"/>
</dbReference>
<evidence type="ECO:0000256" key="8">
    <source>
        <dbReference type="SAM" id="Phobius"/>
    </source>
</evidence>
<comment type="subcellular location">
    <subcellularLocation>
        <location evidence="1">Cell membrane</location>
        <topology evidence="1">Multi-pass membrane protein</topology>
    </subcellularLocation>
</comment>
<keyword evidence="4 8" id="KW-0812">Transmembrane</keyword>
<keyword evidence="6 8" id="KW-0472">Membrane</keyword>
<feature type="transmembrane region" description="Helical" evidence="8">
    <location>
        <begin position="133"/>
        <end position="150"/>
    </location>
</feature>
<dbReference type="PANTHER" id="PTHR22926">
    <property type="entry name" value="PHOSPHO-N-ACETYLMURAMOYL-PENTAPEPTIDE-TRANSFERASE"/>
    <property type="match status" value="1"/>
</dbReference>
<evidence type="ECO:0000256" key="2">
    <source>
        <dbReference type="ARBA" id="ARBA00022475"/>
    </source>
</evidence>
<keyword evidence="7" id="KW-0460">Magnesium</keyword>
<evidence type="ECO:0000256" key="7">
    <source>
        <dbReference type="PIRSR" id="PIRSR600715-1"/>
    </source>
</evidence>
<feature type="binding site" evidence="7">
    <location>
        <position position="158"/>
    </location>
    <ligand>
        <name>Mg(2+)</name>
        <dbReference type="ChEBI" id="CHEBI:18420"/>
    </ligand>
</feature>
<evidence type="ECO:0000313" key="9">
    <source>
        <dbReference type="EMBL" id="QTX33592.1"/>
    </source>
</evidence>
<evidence type="ECO:0000256" key="3">
    <source>
        <dbReference type="ARBA" id="ARBA00022679"/>
    </source>
</evidence>
<feature type="transmembrane region" description="Helical" evidence="8">
    <location>
        <begin position="228"/>
        <end position="250"/>
    </location>
</feature>
<dbReference type="GO" id="GO:0005886">
    <property type="term" value="C:plasma membrane"/>
    <property type="evidence" value="ECO:0007669"/>
    <property type="project" value="UniProtKB-SubCell"/>
</dbReference>
<keyword evidence="3 9" id="KW-0808">Transferase</keyword>
<evidence type="ECO:0000256" key="4">
    <source>
        <dbReference type="ARBA" id="ARBA00022692"/>
    </source>
</evidence>
<feature type="transmembrane region" description="Helical" evidence="8">
    <location>
        <begin position="162"/>
        <end position="182"/>
    </location>
</feature>
<sequence length="264" mass="28764">MLDSPGGRKSHQGVIPRGAGLVLSSGFIFWALFAGILGRNIAPIVTASLIVFVIGYVDDMKPVPPLVRLIFHFLAAAVSIWRVETDLLVKIILIFWVTGMTNAFNLIDGMNGLALSLASLTSFASLLHRGGPWWSALLGLCFGILIWNFPRAYTFLGDGGSTLLGFLCSSLVVYDFCFSFLSLGSIKFVFILVLLGGIPVLDTLSAMCRRLLRGRSPFSPDRGHFHHVLLDFGLNQSYVLLILSVVHFLVNMAAYKFLGVALGI</sequence>
<keyword evidence="10" id="KW-1185">Reference proteome</keyword>
<feature type="transmembrane region" description="Helical" evidence="8">
    <location>
        <begin position="188"/>
        <end position="207"/>
    </location>
</feature>
<evidence type="ECO:0000313" key="10">
    <source>
        <dbReference type="Proteomes" id="UP000671879"/>
    </source>
</evidence>
<dbReference type="AlphaFoldDB" id="A0A9Q7AQM2"/>
<dbReference type="GO" id="GO:0016780">
    <property type="term" value="F:phosphotransferase activity, for other substituted phosphate groups"/>
    <property type="evidence" value="ECO:0007669"/>
    <property type="project" value="InterPro"/>
</dbReference>
<dbReference type="InterPro" id="IPR000715">
    <property type="entry name" value="Glycosyl_transferase_4"/>
</dbReference>
<protein>
    <submittedName>
        <fullName evidence="9">Undecaprenyl/decaprenyl-phosphate alpha-N-acetylglucosaminyl 1-phosphate transferase</fullName>
    </submittedName>
</protein>
<dbReference type="GO" id="GO:0046872">
    <property type="term" value="F:metal ion binding"/>
    <property type="evidence" value="ECO:0007669"/>
    <property type="project" value="UniProtKB-KW"/>
</dbReference>
<dbReference type="PANTHER" id="PTHR22926:SF3">
    <property type="entry name" value="UNDECAPRENYL-PHOSPHATE ALPHA-N-ACETYLGLUCOSAMINYL 1-PHOSPHATE TRANSFERASE"/>
    <property type="match status" value="1"/>
</dbReference>
<gene>
    <name evidence="9" type="ORF">KAR29_07015</name>
</gene>
<organism evidence="9 10">
    <name type="scientific">Aminithiophilus ramosus</name>
    <dbReference type="NCBI Taxonomy" id="3029084"/>
    <lineage>
        <taxon>Bacteria</taxon>
        <taxon>Thermotogati</taxon>
        <taxon>Synergistota</taxon>
        <taxon>Synergistia</taxon>
        <taxon>Synergistales</taxon>
        <taxon>Aminithiophilaceae</taxon>
        <taxon>Aminithiophilus</taxon>
    </lineage>
</organism>
<comment type="cofactor">
    <cofactor evidence="7">
        <name>Mg(2+)</name>
        <dbReference type="ChEBI" id="CHEBI:18420"/>
    </cofactor>
</comment>
<keyword evidence="5 8" id="KW-1133">Transmembrane helix</keyword>
<feature type="binding site" evidence="7">
    <location>
        <position position="105"/>
    </location>
    <ligand>
        <name>Mg(2+)</name>
        <dbReference type="ChEBI" id="CHEBI:18420"/>
    </ligand>
</feature>